<name>A0A0C9ZI10_9AGAM</name>
<dbReference type="EMBL" id="KN835481">
    <property type="protein sequence ID" value="KIK37005.1"/>
    <property type="molecule type" value="Genomic_DNA"/>
</dbReference>
<proteinExistence type="predicted"/>
<dbReference type="InParanoid" id="A0A0C9ZI10"/>
<dbReference type="AlphaFoldDB" id="A0A0C9ZI10"/>
<sequence>AIKPMSALVQDCPLQKTWCPHVPCAERCNRTWNNRSLIGQGSNSATCRICRVSRRRSGHVISRAVGRAARKPFCSTASHLFLTQAESY</sequence>
<evidence type="ECO:0000313" key="1">
    <source>
        <dbReference type="EMBL" id="KIK37005.1"/>
    </source>
</evidence>
<reference evidence="2" key="2">
    <citation type="submission" date="2015-01" db="EMBL/GenBank/DDBJ databases">
        <title>Evolutionary Origins and Diversification of the Mycorrhizal Mutualists.</title>
        <authorList>
            <consortium name="DOE Joint Genome Institute"/>
            <consortium name="Mycorrhizal Genomics Consortium"/>
            <person name="Kohler A."/>
            <person name="Kuo A."/>
            <person name="Nagy L.G."/>
            <person name="Floudas D."/>
            <person name="Copeland A."/>
            <person name="Barry K.W."/>
            <person name="Cichocki N."/>
            <person name="Veneault-Fourrey C."/>
            <person name="LaButti K."/>
            <person name="Lindquist E.A."/>
            <person name="Lipzen A."/>
            <person name="Lundell T."/>
            <person name="Morin E."/>
            <person name="Murat C."/>
            <person name="Riley R."/>
            <person name="Ohm R."/>
            <person name="Sun H."/>
            <person name="Tunlid A."/>
            <person name="Henrissat B."/>
            <person name="Grigoriev I.V."/>
            <person name="Hibbett D.S."/>
            <person name="Martin F."/>
        </authorList>
    </citation>
    <scope>NUCLEOTIDE SEQUENCE [LARGE SCALE GENOMIC DNA]</scope>
    <source>
        <strain evidence="2">UH-Slu-Lm8-n1</strain>
    </source>
</reference>
<protein>
    <submittedName>
        <fullName evidence="1">Uncharacterized protein</fullName>
    </submittedName>
</protein>
<reference evidence="1 2" key="1">
    <citation type="submission" date="2014-04" db="EMBL/GenBank/DDBJ databases">
        <authorList>
            <consortium name="DOE Joint Genome Institute"/>
            <person name="Kuo A."/>
            <person name="Ruytinx J."/>
            <person name="Rineau F."/>
            <person name="Colpaert J."/>
            <person name="Kohler A."/>
            <person name="Nagy L.G."/>
            <person name="Floudas D."/>
            <person name="Copeland A."/>
            <person name="Barry K.W."/>
            <person name="Cichocki N."/>
            <person name="Veneault-Fourrey C."/>
            <person name="LaButti K."/>
            <person name="Lindquist E.A."/>
            <person name="Lipzen A."/>
            <person name="Lundell T."/>
            <person name="Morin E."/>
            <person name="Murat C."/>
            <person name="Sun H."/>
            <person name="Tunlid A."/>
            <person name="Henrissat B."/>
            <person name="Grigoriev I.V."/>
            <person name="Hibbett D.S."/>
            <person name="Martin F."/>
            <person name="Nordberg H.P."/>
            <person name="Cantor M.N."/>
            <person name="Hua S.X."/>
        </authorList>
    </citation>
    <scope>NUCLEOTIDE SEQUENCE [LARGE SCALE GENOMIC DNA]</scope>
    <source>
        <strain evidence="1 2">UH-Slu-Lm8-n1</strain>
    </source>
</reference>
<keyword evidence="2" id="KW-1185">Reference proteome</keyword>
<evidence type="ECO:0000313" key="2">
    <source>
        <dbReference type="Proteomes" id="UP000054485"/>
    </source>
</evidence>
<organism evidence="1 2">
    <name type="scientific">Suillus luteus UH-Slu-Lm8-n1</name>
    <dbReference type="NCBI Taxonomy" id="930992"/>
    <lineage>
        <taxon>Eukaryota</taxon>
        <taxon>Fungi</taxon>
        <taxon>Dikarya</taxon>
        <taxon>Basidiomycota</taxon>
        <taxon>Agaricomycotina</taxon>
        <taxon>Agaricomycetes</taxon>
        <taxon>Agaricomycetidae</taxon>
        <taxon>Boletales</taxon>
        <taxon>Suillineae</taxon>
        <taxon>Suillaceae</taxon>
        <taxon>Suillus</taxon>
    </lineage>
</organism>
<gene>
    <name evidence="1" type="ORF">CY34DRAFT_93474</name>
</gene>
<dbReference type="Proteomes" id="UP000054485">
    <property type="component" value="Unassembled WGS sequence"/>
</dbReference>
<feature type="non-terminal residue" evidence="1">
    <location>
        <position position="1"/>
    </location>
</feature>
<dbReference type="OrthoDB" id="2638409at2759"/>
<accession>A0A0C9ZI10</accession>
<dbReference type="HOGENOM" id="CLU_2475135_0_0_1"/>